<evidence type="ECO:0000313" key="2">
    <source>
        <dbReference type="EMBL" id="RDU38844.1"/>
    </source>
</evidence>
<dbReference type="SUPFAM" id="SSF52833">
    <property type="entry name" value="Thioredoxin-like"/>
    <property type="match status" value="1"/>
</dbReference>
<reference evidence="2 3" key="1">
    <citation type="submission" date="2018-07" db="EMBL/GenBank/DDBJ databases">
        <title>Bacillus sp. YLB-04 draft genome sequence.</title>
        <authorList>
            <person name="Yu L."/>
            <person name="Tang X."/>
        </authorList>
    </citation>
    <scope>NUCLEOTIDE SEQUENCE [LARGE SCALE GENOMIC DNA]</scope>
    <source>
        <strain evidence="2 3">YLB-04</strain>
    </source>
</reference>
<sequence>MVDKVLVYTTNDCIECTMVKRVLEEEGVLFEARNISEDPLFKKEVEQYGYLGVPVTVFGDKAVKGFTNDLKEIIELAKRNSPLP</sequence>
<gene>
    <name evidence="2" type="ORF">DRW41_04610</name>
</gene>
<evidence type="ECO:0000313" key="3">
    <source>
        <dbReference type="Proteomes" id="UP000257144"/>
    </source>
</evidence>
<organism evidence="2 3">
    <name type="scientific">Neobacillus piezotolerans</name>
    <dbReference type="NCBI Taxonomy" id="2259171"/>
    <lineage>
        <taxon>Bacteria</taxon>
        <taxon>Bacillati</taxon>
        <taxon>Bacillota</taxon>
        <taxon>Bacilli</taxon>
        <taxon>Bacillales</taxon>
        <taxon>Bacillaceae</taxon>
        <taxon>Neobacillus</taxon>
    </lineage>
</organism>
<dbReference type="CDD" id="cd02976">
    <property type="entry name" value="NrdH"/>
    <property type="match status" value="1"/>
</dbReference>
<dbReference type="Pfam" id="PF00462">
    <property type="entry name" value="Glutaredoxin"/>
    <property type="match status" value="1"/>
</dbReference>
<dbReference type="Gene3D" id="3.40.30.10">
    <property type="entry name" value="Glutaredoxin"/>
    <property type="match status" value="1"/>
</dbReference>
<dbReference type="GO" id="GO:0045454">
    <property type="term" value="P:cell redox homeostasis"/>
    <property type="evidence" value="ECO:0007669"/>
    <property type="project" value="TreeGrafter"/>
</dbReference>
<dbReference type="PANTHER" id="PTHR34386">
    <property type="entry name" value="GLUTAREDOXIN"/>
    <property type="match status" value="1"/>
</dbReference>
<dbReference type="RefSeq" id="WP_115450758.1">
    <property type="nucleotide sequence ID" value="NZ_QNQT01000001.1"/>
</dbReference>
<protein>
    <submittedName>
        <fullName evidence="2">Glutaredoxin family protein</fullName>
    </submittedName>
</protein>
<accession>A0A3D8GWM0</accession>
<dbReference type="EMBL" id="QNQT01000001">
    <property type="protein sequence ID" value="RDU38844.1"/>
    <property type="molecule type" value="Genomic_DNA"/>
</dbReference>
<proteinExistence type="predicted"/>
<dbReference type="AlphaFoldDB" id="A0A3D8GWM0"/>
<dbReference type="PANTHER" id="PTHR34386:SF1">
    <property type="entry name" value="GLUTAREDOXIN-LIKE PROTEIN NRDH"/>
    <property type="match status" value="1"/>
</dbReference>
<dbReference type="GO" id="GO:0009055">
    <property type="term" value="F:electron transfer activity"/>
    <property type="evidence" value="ECO:0007669"/>
    <property type="project" value="TreeGrafter"/>
</dbReference>
<dbReference type="Proteomes" id="UP000257144">
    <property type="component" value="Unassembled WGS sequence"/>
</dbReference>
<dbReference type="InterPro" id="IPR036249">
    <property type="entry name" value="Thioredoxin-like_sf"/>
</dbReference>
<evidence type="ECO:0000259" key="1">
    <source>
        <dbReference type="Pfam" id="PF00462"/>
    </source>
</evidence>
<dbReference type="OrthoDB" id="9795531at2"/>
<keyword evidence="3" id="KW-1185">Reference proteome</keyword>
<name>A0A3D8GWM0_9BACI</name>
<feature type="domain" description="Glutaredoxin" evidence="1">
    <location>
        <begin position="5"/>
        <end position="62"/>
    </location>
</feature>
<dbReference type="InterPro" id="IPR002109">
    <property type="entry name" value="Glutaredoxin"/>
</dbReference>
<comment type="caution">
    <text evidence="2">The sequence shown here is derived from an EMBL/GenBank/DDBJ whole genome shotgun (WGS) entry which is preliminary data.</text>
</comment>
<dbReference type="PROSITE" id="PS51354">
    <property type="entry name" value="GLUTAREDOXIN_2"/>
    <property type="match status" value="1"/>
</dbReference>
<dbReference type="InterPro" id="IPR051548">
    <property type="entry name" value="Grx-like_ET"/>
</dbReference>